<dbReference type="InterPro" id="IPR051159">
    <property type="entry name" value="Hexapeptide_acetyltransf"/>
</dbReference>
<reference evidence="1" key="1">
    <citation type="submission" date="2008-01" db="EMBL/GenBank/DDBJ databases">
        <title>Complete sequence of Shewanella halifaxensis HAW-EB4.</title>
        <authorList>
            <consortium name="US DOE Joint Genome Institute"/>
            <person name="Copeland A."/>
            <person name="Lucas S."/>
            <person name="Lapidus A."/>
            <person name="Glavina del Rio T."/>
            <person name="Dalin E."/>
            <person name="Tice H."/>
            <person name="Bruce D."/>
            <person name="Goodwin L."/>
            <person name="Pitluck S."/>
            <person name="Sims D."/>
            <person name="Brettin T."/>
            <person name="Detter J.C."/>
            <person name="Han C."/>
            <person name="Kuske C.R."/>
            <person name="Schmutz J."/>
            <person name="Larimer F."/>
            <person name="Land M."/>
            <person name="Hauser L."/>
            <person name="Kyrpides N."/>
            <person name="Kim E."/>
            <person name="Zhao J.-S."/>
            <person name="Richardson P."/>
        </authorList>
    </citation>
    <scope>NUCLEOTIDE SEQUENCE [LARGE SCALE GENOMIC DNA]</scope>
    <source>
        <strain evidence="1">HAW-EB4</strain>
    </source>
</reference>
<dbReference type="Pfam" id="PF00132">
    <property type="entry name" value="Hexapep"/>
    <property type="match status" value="1"/>
</dbReference>
<dbReference type="GO" id="GO:0016740">
    <property type="term" value="F:transferase activity"/>
    <property type="evidence" value="ECO:0007669"/>
    <property type="project" value="UniProtKB-KW"/>
</dbReference>
<evidence type="ECO:0000313" key="1">
    <source>
        <dbReference type="EMBL" id="ABZ76158.1"/>
    </source>
</evidence>
<dbReference type="HOGENOM" id="CLU_051638_7_1_6"/>
<dbReference type="CDD" id="cd04647">
    <property type="entry name" value="LbH_MAT_like"/>
    <property type="match status" value="1"/>
</dbReference>
<dbReference type="InterPro" id="IPR011004">
    <property type="entry name" value="Trimer_LpxA-like_sf"/>
</dbReference>
<protein>
    <submittedName>
        <fullName evidence="1">Acetyltransferase (Isoleucine patch superfamily)-like protein</fullName>
    </submittedName>
</protein>
<dbReference type="PANTHER" id="PTHR23416:SF78">
    <property type="entry name" value="LIPOPOLYSACCHARIDE BIOSYNTHESIS O-ACETYL TRANSFERASE WBBJ-RELATED"/>
    <property type="match status" value="1"/>
</dbReference>
<organism evidence="1 2">
    <name type="scientific">Shewanella halifaxensis (strain HAW-EB4)</name>
    <dbReference type="NCBI Taxonomy" id="458817"/>
    <lineage>
        <taxon>Bacteria</taxon>
        <taxon>Pseudomonadati</taxon>
        <taxon>Pseudomonadota</taxon>
        <taxon>Gammaproteobacteria</taxon>
        <taxon>Alteromonadales</taxon>
        <taxon>Shewanellaceae</taxon>
        <taxon>Shewanella</taxon>
    </lineage>
</organism>
<dbReference type="PANTHER" id="PTHR23416">
    <property type="entry name" value="SIALIC ACID SYNTHASE-RELATED"/>
    <property type="match status" value="1"/>
</dbReference>
<dbReference type="Gene3D" id="2.160.10.10">
    <property type="entry name" value="Hexapeptide repeat proteins"/>
    <property type="match status" value="1"/>
</dbReference>
<dbReference type="Proteomes" id="UP000001317">
    <property type="component" value="Chromosome"/>
</dbReference>
<sequence length="188" mass="20647">MSMCKKVSLRRKLKNLSIKFFCKRKKVMIDSIPIFSGAWPEIHNKGIMRIGNQCSFRSFRLRQSITVQTGAILEIGEGSFFNDGVNICATQSIKIGHHTKVGDMTYIFDTDFHQLSPEREMKNAPIIIGNNVWVGANSMILAGSSIGNNSVIAAGSIVVGEIPPNCLAAGTPAKVIRSLNIPDGWLRQ</sequence>
<dbReference type="SUPFAM" id="SSF51161">
    <property type="entry name" value="Trimeric LpxA-like enzymes"/>
    <property type="match status" value="1"/>
</dbReference>
<accession>B0TP01</accession>
<dbReference type="InterPro" id="IPR001451">
    <property type="entry name" value="Hexapep"/>
</dbReference>
<keyword evidence="2" id="KW-1185">Reference proteome</keyword>
<dbReference type="AlphaFoldDB" id="B0TP01"/>
<dbReference type="EMBL" id="CP000931">
    <property type="protein sequence ID" value="ABZ76158.1"/>
    <property type="molecule type" value="Genomic_DNA"/>
</dbReference>
<proteinExistence type="predicted"/>
<dbReference type="eggNOG" id="COG0110">
    <property type="taxonomic scope" value="Bacteria"/>
</dbReference>
<dbReference type="STRING" id="458817.Shal_1592"/>
<evidence type="ECO:0000313" key="2">
    <source>
        <dbReference type="Proteomes" id="UP000001317"/>
    </source>
</evidence>
<dbReference type="KEGG" id="shl:Shal_1592"/>
<name>B0TP01_SHEHH</name>
<gene>
    <name evidence="1" type="ordered locus">Shal_1592</name>
</gene>